<sequence precursor="true">MSAAFNFNAATLTRTITVSLFTGLLASTAQASISDNEIRIGYLDDMSGPYSDLAGPGGLEAMRMAIEDVGGKIGQHKIELFSADHKNNADLGANISRQWIDQRNVDLIAGLNSSAVAIAVTRLVEEKHRFAIVSTAAAATLTNEYCTPNHLHYVYDTYSVSNGAAKAIVASGGDTWYMLSADYAFGHAMDAQVSKAVVESGGTIIGKANHPFQTTDFSSYILQAQASGAKIIGLASAGSDLVNAISTAKQFGLMESGQTLASLMVFITDIKAIGLPTAQGTQFVSGWYWDMNDESRAWANRYFERTQRMPTMVQAGMYSSTFQYLKAVEATGSDEPQVVREYMMKTPINDMFTKNGRVRVDGRMVHDMYLAQVKTPEESKGEWDLFKILGTIPADEAFLPLSQSKCKLVNADQKVAGASRP</sequence>
<dbReference type="RefSeq" id="WP_150746491.1">
    <property type="nucleotide sequence ID" value="NZ_CABVHE010000031.1"/>
</dbReference>
<dbReference type="Pfam" id="PF13458">
    <property type="entry name" value="Peripla_BP_6"/>
    <property type="match status" value="1"/>
</dbReference>
<name>A0A5E7N3V5_PSEFL</name>
<dbReference type="PANTHER" id="PTHR30483:SF6">
    <property type="entry name" value="PERIPLASMIC BINDING PROTEIN OF ABC TRANSPORTER FOR NATURAL AMINO ACIDS"/>
    <property type="match status" value="1"/>
</dbReference>
<dbReference type="SUPFAM" id="SSF53822">
    <property type="entry name" value="Periplasmic binding protein-like I"/>
    <property type="match status" value="1"/>
</dbReference>
<evidence type="ECO:0000259" key="3">
    <source>
        <dbReference type="Pfam" id="PF13458"/>
    </source>
</evidence>
<gene>
    <name evidence="4" type="ORF">PS862_04406</name>
</gene>
<dbReference type="EMBL" id="CABVII010000022">
    <property type="protein sequence ID" value="VVP31778.1"/>
    <property type="molecule type" value="Genomic_DNA"/>
</dbReference>
<dbReference type="InterPro" id="IPR051010">
    <property type="entry name" value="BCAA_transport"/>
</dbReference>
<keyword evidence="2" id="KW-0732">Signal</keyword>
<evidence type="ECO:0000256" key="2">
    <source>
        <dbReference type="ARBA" id="ARBA00022729"/>
    </source>
</evidence>
<evidence type="ECO:0000256" key="1">
    <source>
        <dbReference type="ARBA" id="ARBA00010062"/>
    </source>
</evidence>
<dbReference type="Gene3D" id="3.40.50.2300">
    <property type="match status" value="2"/>
</dbReference>
<dbReference type="OrthoDB" id="5794591at2"/>
<dbReference type="CDD" id="cd06327">
    <property type="entry name" value="PBP1_SBP-like"/>
    <property type="match status" value="1"/>
</dbReference>
<feature type="domain" description="Leucine-binding protein" evidence="3">
    <location>
        <begin position="37"/>
        <end position="374"/>
    </location>
</feature>
<accession>A0A5E7N3V5</accession>
<comment type="similarity">
    <text evidence="1">Belongs to the leucine-binding protein family.</text>
</comment>
<protein>
    <recommendedName>
        <fullName evidence="3">Leucine-binding protein domain-containing protein</fullName>
    </recommendedName>
</protein>
<proteinExistence type="inferred from homology"/>
<reference evidence="4 5" key="1">
    <citation type="submission" date="2019-09" db="EMBL/GenBank/DDBJ databases">
        <authorList>
            <person name="Chandra G."/>
            <person name="Truman W A."/>
        </authorList>
    </citation>
    <scope>NUCLEOTIDE SEQUENCE [LARGE SCALE GENOMIC DNA]</scope>
    <source>
        <strain evidence="4">PS862</strain>
    </source>
</reference>
<dbReference type="AlphaFoldDB" id="A0A5E7N3V5"/>
<dbReference type="PANTHER" id="PTHR30483">
    <property type="entry name" value="LEUCINE-SPECIFIC-BINDING PROTEIN"/>
    <property type="match status" value="1"/>
</dbReference>
<dbReference type="Proteomes" id="UP000385207">
    <property type="component" value="Unassembled WGS sequence"/>
</dbReference>
<organism evidence="4 5">
    <name type="scientific">Pseudomonas fluorescens</name>
    <dbReference type="NCBI Taxonomy" id="294"/>
    <lineage>
        <taxon>Bacteria</taxon>
        <taxon>Pseudomonadati</taxon>
        <taxon>Pseudomonadota</taxon>
        <taxon>Gammaproteobacteria</taxon>
        <taxon>Pseudomonadales</taxon>
        <taxon>Pseudomonadaceae</taxon>
        <taxon>Pseudomonas</taxon>
    </lineage>
</organism>
<evidence type="ECO:0000313" key="4">
    <source>
        <dbReference type="EMBL" id="VVP31778.1"/>
    </source>
</evidence>
<evidence type="ECO:0000313" key="5">
    <source>
        <dbReference type="Proteomes" id="UP000385207"/>
    </source>
</evidence>
<dbReference type="InterPro" id="IPR028081">
    <property type="entry name" value="Leu-bd"/>
</dbReference>
<dbReference type="InterPro" id="IPR028082">
    <property type="entry name" value="Peripla_BP_I"/>
</dbReference>